<evidence type="ECO:0000313" key="1">
    <source>
        <dbReference type="EMBL" id="KAF2100810.1"/>
    </source>
</evidence>
<gene>
    <name evidence="1" type="ORF">NA57DRAFT_54883</name>
</gene>
<accession>A0A9P4M889</accession>
<keyword evidence="2" id="KW-1185">Reference proteome</keyword>
<organism evidence="1 2">
    <name type="scientific">Rhizodiscina lignyota</name>
    <dbReference type="NCBI Taxonomy" id="1504668"/>
    <lineage>
        <taxon>Eukaryota</taxon>
        <taxon>Fungi</taxon>
        <taxon>Dikarya</taxon>
        <taxon>Ascomycota</taxon>
        <taxon>Pezizomycotina</taxon>
        <taxon>Dothideomycetes</taxon>
        <taxon>Pleosporomycetidae</taxon>
        <taxon>Aulographales</taxon>
        <taxon>Rhizodiscinaceae</taxon>
        <taxon>Rhizodiscina</taxon>
    </lineage>
</organism>
<sequence>MSAHQRPQNPNQEAIDRVKADQLRLVELKASLTVQKSELMESLNNTERQIRGVNVRLGQSVDDLAALDPPMPTQIFINEGGAPQHLPVVLPTGAAATPQARTTAALAVVNNSTRLMRTNDPVNMAAALALTRTLMTPEYCARDADGFLYLRTHPDVVVGRDGLWVSVACHLCGGRGVVWKPSEEGREGKAGLRRHMAEVHGRNDWTVRGP</sequence>
<reference evidence="1" key="1">
    <citation type="journal article" date="2020" name="Stud. Mycol.">
        <title>101 Dothideomycetes genomes: a test case for predicting lifestyles and emergence of pathogens.</title>
        <authorList>
            <person name="Haridas S."/>
            <person name="Albert R."/>
            <person name="Binder M."/>
            <person name="Bloem J."/>
            <person name="Labutti K."/>
            <person name="Salamov A."/>
            <person name="Andreopoulos B."/>
            <person name="Baker S."/>
            <person name="Barry K."/>
            <person name="Bills G."/>
            <person name="Bluhm B."/>
            <person name="Cannon C."/>
            <person name="Castanera R."/>
            <person name="Culley D."/>
            <person name="Daum C."/>
            <person name="Ezra D."/>
            <person name="Gonzalez J."/>
            <person name="Henrissat B."/>
            <person name="Kuo A."/>
            <person name="Liang C."/>
            <person name="Lipzen A."/>
            <person name="Lutzoni F."/>
            <person name="Magnuson J."/>
            <person name="Mondo S."/>
            <person name="Nolan M."/>
            <person name="Ohm R."/>
            <person name="Pangilinan J."/>
            <person name="Park H.-J."/>
            <person name="Ramirez L."/>
            <person name="Alfaro M."/>
            <person name="Sun H."/>
            <person name="Tritt A."/>
            <person name="Yoshinaga Y."/>
            <person name="Zwiers L.-H."/>
            <person name="Turgeon B."/>
            <person name="Goodwin S."/>
            <person name="Spatafora J."/>
            <person name="Crous P."/>
            <person name="Grigoriev I."/>
        </authorList>
    </citation>
    <scope>NUCLEOTIDE SEQUENCE</scope>
    <source>
        <strain evidence="1">CBS 133067</strain>
    </source>
</reference>
<protein>
    <submittedName>
        <fullName evidence="1">Uncharacterized protein</fullName>
    </submittedName>
</protein>
<name>A0A9P4M889_9PEZI</name>
<dbReference type="Proteomes" id="UP000799772">
    <property type="component" value="Unassembled WGS sequence"/>
</dbReference>
<dbReference type="EMBL" id="ML978124">
    <property type="protein sequence ID" value="KAF2100810.1"/>
    <property type="molecule type" value="Genomic_DNA"/>
</dbReference>
<dbReference type="AlphaFoldDB" id="A0A9P4M889"/>
<proteinExistence type="predicted"/>
<comment type="caution">
    <text evidence="1">The sequence shown here is derived from an EMBL/GenBank/DDBJ whole genome shotgun (WGS) entry which is preliminary data.</text>
</comment>
<evidence type="ECO:0000313" key="2">
    <source>
        <dbReference type="Proteomes" id="UP000799772"/>
    </source>
</evidence>